<dbReference type="VEuPathDB" id="FungiDB:GMDG_02284"/>
<dbReference type="Pfam" id="PF00656">
    <property type="entry name" value="Peptidase_C14"/>
    <property type="match status" value="1"/>
</dbReference>
<dbReference type="AlphaFoldDB" id="A0A177A6A8"/>
<dbReference type="GO" id="GO:0005737">
    <property type="term" value="C:cytoplasm"/>
    <property type="evidence" value="ECO:0007669"/>
    <property type="project" value="TreeGrafter"/>
</dbReference>
<accession>A0A177A6A8</accession>
<organism evidence="3">
    <name type="scientific">Pseudogymnoascus destructans</name>
    <dbReference type="NCBI Taxonomy" id="655981"/>
    <lineage>
        <taxon>Eukaryota</taxon>
        <taxon>Fungi</taxon>
        <taxon>Dikarya</taxon>
        <taxon>Ascomycota</taxon>
        <taxon>Pezizomycotina</taxon>
        <taxon>Leotiomycetes</taxon>
        <taxon>Thelebolales</taxon>
        <taxon>Thelebolaceae</taxon>
        <taxon>Pseudogymnoascus</taxon>
    </lineage>
</organism>
<evidence type="ECO:0000313" key="3">
    <source>
        <dbReference type="EMBL" id="OAF57200.1"/>
    </source>
</evidence>
<name>A0A177A6A8_9PEZI</name>
<dbReference type="GO" id="GO:0006508">
    <property type="term" value="P:proteolysis"/>
    <property type="evidence" value="ECO:0007669"/>
    <property type="project" value="InterPro"/>
</dbReference>
<comment type="similarity">
    <text evidence="1">Belongs to the peptidase C14B family.</text>
</comment>
<evidence type="ECO:0000256" key="1">
    <source>
        <dbReference type="ARBA" id="ARBA00009005"/>
    </source>
</evidence>
<dbReference type="InterPro" id="IPR011600">
    <property type="entry name" value="Pept_C14_caspase"/>
</dbReference>
<dbReference type="InterPro" id="IPR050452">
    <property type="entry name" value="Metacaspase"/>
</dbReference>
<sequence>MRLRIEGAVGAYRCQYDGCFSMARLWQQSRRLRFLILLWTWRWLKPHPIYARTSNLWVAQVKDPDGDRESGFDDTICPLDFESHGQIDSDTLHKAIVSPMNPRARLTVLFDCCHSGSAIELPFVYRPNSAGQVKLVDNVKQGISLAASAFNLLQGGFSAKKIQDAQALFGGAQSFFASLHHQGGGGPTNENGLGEETFVEDWKNEGKDIWMFSGCADNQTSADTSIAGAATGAMSYGFIKTMKENPNQSYVEVLQNTRQLLAQKYQQIPQLSVGGEYDLRQRVSF</sequence>
<reference evidence="3" key="1">
    <citation type="submission" date="2016-03" db="EMBL/GenBank/DDBJ databases">
        <title>Updated assembly of Pseudogymnoascus destructans, the fungus causing white-nose syndrome of bats.</title>
        <authorList>
            <person name="Palmer J.M."/>
            <person name="Drees K.P."/>
            <person name="Foster J.T."/>
            <person name="Lindner D.L."/>
        </authorList>
    </citation>
    <scope>NUCLEOTIDE SEQUENCE [LARGE SCALE GENOMIC DNA]</scope>
    <source>
        <strain evidence="3">20631-21</strain>
    </source>
</reference>
<protein>
    <recommendedName>
        <fullName evidence="2">Peptidase C14 caspase domain-containing protein</fullName>
    </recommendedName>
</protein>
<feature type="domain" description="Peptidase C14 caspase" evidence="2">
    <location>
        <begin position="67"/>
        <end position="272"/>
    </location>
</feature>
<dbReference type="eggNOG" id="KOG1546">
    <property type="taxonomic scope" value="Eukaryota"/>
</dbReference>
<dbReference type="PANTHER" id="PTHR48104:SF30">
    <property type="entry name" value="METACASPASE-1"/>
    <property type="match status" value="1"/>
</dbReference>
<evidence type="ECO:0000259" key="2">
    <source>
        <dbReference type="Pfam" id="PF00656"/>
    </source>
</evidence>
<dbReference type="GO" id="GO:0004197">
    <property type="term" value="F:cysteine-type endopeptidase activity"/>
    <property type="evidence" value="ECO:0007669"/>
    <property type="project" value="InterPro"/>
</dbReference>
<dbReference type="Proteomes" id="UP000077154">
    <property type="component" value="Unassembled WGS sequence"/>
</dbReference>
<dbReference type="PANTHER" id="PTHR48104">
    <property type="entry name" value="METACASPASE-4"/>
    <property type="match status" value="1"/>
</dbReference>
<gene>
    <name evidence="3" type="ORF">VC83_05919</name>
</gene>
<dbReference type="Gene3D" id="3.40.50.12660">
    <property type="match status" value="2"/>
</dbReference>
<dbReference type="EMBL" id="KV441401">
    <property type="protein sequence ID" value="OAF57200.1"/>
    <property type="molecule type" value="Genomic_DNA"/>
</dbReference>
<dbReference type="RefSeq" id="XP_024322491.1">
    <property type="nucleotide sequence ID" value="XM_024469526.1"/>
</dbReference>
<dbReference type="OrthoDB" id="3223806at2759"/>
<proteinExistence type="inferred from homology"/>
<dbReference type="GeneID" id="36288981"/>